<dbReference type="AlphaFoldDB" id="A0AAW9AAG7"/>
<dbReference type="EMBL" id="JAUBDJ010000009">
    <property type="protein sequence ID" value="MDW0117980.1"/>
    <property type="molecule type" value="Genomic_DNA"/>
</dbReference>
<name>A0AAW9AAG7_9BACL</name>
<protein>
    <submittedName>
        <fullName evidence="2">SAM-dependent methyltransferase</fullName>
    </submittedName>
</protein>
<feature type="domain" description="Methyltransferase" evidence="1">
    <location>
        <begin position="155"/>
        <end position="290"/>
    </location>
</feature>
<dbReference type="Proteomes" id="UP001271648">
    <property type="component" value="Unassembled WGS sequence"/>
</dbReference>
<dbReference type="SUPFAM" id="SSF53335">
    <property type="entry name" value="S-adenosyl-L-methionine-dependent methyltransferases"/>
    <property type="match status" value="1"/>
</dbReference>
<dbReference type="PANTHER" id="PTHR13369">
    <property type="match status" value="1"/>
</dbReference>
<dbReference type="CDD" id="cd02440">
    <property type="entry name" value="AdoMet_MTases"/>
    <property type="match status" value="1"/>
</dbReference>
<keyword evidence="3" id="KW-1185">Reference proteome</keyword>
<dbReference type="RefSeq" id="WP_283733765.1">
    <property type="nucleotide sequence ID" value="NZ_CP125968.1"/>
</dbReference>
<dbReference type="Pfam" id="PF13679">
    <property type="entry name" value="Methyltransf_32"/>
    <property type="match status" value="1"/>
</dbReference>
<proteinExistence type="predicted"/>
<dbReference type="InterPro" id="IPR029063">
    <property type="entry name" value="SAM-dependent_MTases_sf"/>
</dbReference>
<organism evidence="2 3">
    <name type="scientific">Sporosarcina thermotolerans</name>
    <dbReference type="NCBI Taxonomy" id="633404"/>
    <lineage>
        <taxon>Bacteria</taxon>
        <taxon>Bacillati</taxon>
        <taxon>Bacillota</taxon>
        <taxon>Bacilli</taxon>
        <taxon>Bacillales</taxon>
        <taxon>Caryophanaceae</taxon>
        <taxon>Sporosarcina</taxon>
    </lineage>
</organism>
<evidence type="ECO:0000313" key="2">
    <source>
        <dbReference type="EMBL" id="MDW0117980.1"/>
    </source>
</evidence>
<reference evidence="2 3" key="1">
    <citation type="submission" date="2023-06" db="EMBL/GenBank/DDBJ databases">
        <title>Sporosarcina sp. nov., isolated from Korean traditional fermented seafood 'Jeotgal'.</title>
        <authorList>
            <person name="Yang A.I."/>
            <person name="Shin N.-R."/>
        </authorList>
    </citation>
    <scope>NUCLEOTIDE SEQUENCE [LARGE SCALE GENOMIC DNA]</scope>
    <source>
        <strain evidence="2 3">KCTC43456</strain>
    </source>
</reference>
<dbReference type="GO" id="GO:0032259">
    <property type="term" value="P:methylation"/>
    <property type="evidence" value="ECO:0007669"/>
    <property type="project" value="UniProtKB-KW"/>
</dbReference>
<dbReference type="GO" id="GO:0005737">
    <property type="term" value="C:cytoplasm"/>
    <property type="evidence" value="ECO:0007669"/>
    <property type="project" value="TreeGrafter"/>
</dbReference>
<sequence>MQFEELVEKLVHRMQEGAFIQGTISQPRYKSTGLQKVKLKPVEIKKEVHIQFEYHYERILKHENIRVADIQPALKHLLEQFKQMQVEFTDEKAHIQLTKKFKVSWKGEKTAATKTVDLSHNRKKNYLLDDSTPYPFLIRLGVQSGDGKVKKQKYDKFRQINRFVEFIDDALVHLPKDRPVRILDFGSGKSYLTFALYHYLHIEKGLDIRVTGLDLKKEVIEECNTIAKDLGYEQLEFLVGDINDYNEETAVDMVVTLHACDVATDMALSRAVKWGAEVILSVPCCQHELFSQIQSPALDIMLQHGLIKERFSALATDSIRAELLTLVGYDAQLLEFIDMEHTPKNILIRGFRTGKKPSAEAVGKYEAFRDLLSAKPFLERELKEAGYLQ</sequence>
<keyword evidence="2" id="KW-0489">Methyltransferase</keyword>
<keyword evidence="2" id="KW-0808">Transferase</keyword>
<comment type="caution">
    <text evidence="2">The sequence shown here is derived from an EMBL/GenBank/DDBJ whole genome shotgun (WGS) entry which is preliminary data.</text>
</comment>
<dbReference type="InterPro" id="IPR025714">
    <property type="entry name" value="Methyltranfer_dom"/>
</dbReference>
<evidence type="ECO:0000313" key="3">
    <source>
        <dbReference type="Proteomes" id="UP001271648"/>
    </source>
</evidence>
<dbReference type="PANTHER" id="PTHR13369:SF3">
    <property type="entry name" value="METHYLTRANSFERASE DOMAIN-CONTAINING PROTEIN"/>
    <property type="match status" value="1"/>
</dbReference>
<evidence type="ECO:0000259" key="1">
    <source>
        <dbReference type="Pfam" id="PF13679"/>
    </source>
</evidence>
<gene>
    <name evidence="2" type="ORF">QTL97_13630</name>
</gene>
<accession>A0AAW9AAG7</accession>
<dbReference type="Gene3D" id="3.40.50.150">
    <property type="entry name" value="Vaccinia Virus protein VP39"/>
    <property type="match status" value="1"/>
</dbReference>
<dbReference type="GO" id="GO:0008168">
    <property type="term" value="F:methyltransferase activity"/>
    <property type="evidence" value="ECO:0007669"/>
    <property type="project" value="UniProtKB-KW"/>
</dbReference>